<keyword evidence="3 9" id="KW-0349">Heme</keyword>
<dbReference type="PROSITE" id="PS51918">
    <property type="entry name" value="RADICAL_SAM"/>
    <property type="match status" value="1"/>
</dbReference>
<dbReference type="SMART" id="SM00729">
    <property type="entry name" value="Elp3"/>
    <property type="match status" value="1"/>
</dbReference>
<keyword evidence="12" id="KW-1185">Reference proteome</keyword>
<evidence type="ECO:0000256" key="7">
    <source>
        <dbReference type="ARBA" id="ARBA00023014"/>
    </source>
</evidence>
<evidence type="ECO:0000256" key="5">
    <source>
        <dbReference type="ARBA" id="ARBA00022723"/>
    </source>
</evidence>
<dbReference type="InterPro" id="IPR004559">
    <property type="entry name" value="HemW-like"/>
</dbReference>
<organism evidence="11 12">
    <name type="scientific">Veillonella magna</name>
    <dbReference type="NCBI Taxonomy" id="464322"/>
    <lineage>
        <taxon>Bacteria</taxon>
        <taxon>Bacillati</taxon>
        <taxon>Bacillota</taxon>
        <taxon>Negativicutes</taxon>
        <taxon>Veillonellales</taxon>
        <taxon>Veillonellaceae</taxon>
        <taxon>Veillonella</taxon>
    </lineage>
</organism>
<dbReference type="SFLD" id="SFLDS00029">
    <property type="entry name" value="Radical_SAM"/>
    <property type="match status" value="1"/>
</dbReference>
<keyword evidence="6 9" id="KW-0408">Iron</keyword>
<keyword evidence="7 9" id="KW-0411">Iron-sulfur</keyword>
<dbReference type="InterPro" id="IPR010723">
    <property type="entry name" value="HemN_C"/>
</dbReference>
<dbReference type="SFLD" id="SFLDF00562">
    <property type="entry name" value="HemN-like__clustered_with_heat"/>
    <property type="match status" value="1"/>
</dbReference>
<dbReference type="Pfam" id="PF06969">
    <property type="entry name" value="HemN_C"/>
    <property type="match status" value="1"/>
</dbReference>
<comment type="similarity">
    <text evidence="1">Belongs to the anaerobic coproporphyrinogen-III oxidase family. HemW subfamily.</text>
</comment>
<evidence type="ECO:0000256" key="6">
    <source>
        <dbReference type="ARBA" id="ARBA00023004"/>
    </source>
</evidence>
<name>A0ABS2GD37_9FIRM</name>
<dbReference type="CDD" id="cd01335">
    <property type="entry name" value="Radical_SAM"/>
    <property type="match status" value="1"/>
</dbReference>
<evidence type="ECO:0000256" key="8">
    <source>
        <dbReference type="ARBA" id="ARBA00023186"/>
    </source>
</evidence>
<dbReference type="InterPro" id="IPR058240">
    <property type="entry name" value="rSAM_sf"/>
</dbReference>
<dbReference type="SUPFAM" id="SSF102114">
    <property type="entry name" value="Radical SAM enzymes"/>
    <property type="match status" value="1"/>
</dbReference>
<comment type="subcellular location">
    <subcellularLocation>
        <location evidence="9">Cytoplasm</location>
    </subcellularLocation>
</comment>
<evidence type="ECO:0000313" key="12">
    <source>
        <dbReference type="Proteomes" id="UP000707138"/>
    </source>
</evidence>
<evidence type="ECO:0000313" key="11">
    <source>
        <dbReference type="EMBL" id="MBM6911720.1"/>
    </source>
</evidence>
<dbReference type="NCBIfam" id="TIGR00539">
    <property type="entry name" value="hemN_rel"/>
    <property type="match status" value="1"/>
</dbReference>
<comment type="function">
    <text evidence="9">Probably acts as a heme chaperone, transferring heme to an unknown acceptor. Binds one molecule of heme per monomer, possibly covalently. Binds 1 [4Fe-4S] cluster. The cluster is coordinated with 3 cysteines and an exchangeable S-adenosyl-L-methionine.</text>
</comment>
<evidence type="ECO:0000256" key="1">
    <source>
        <dbReference type="ARBA" id="ARBA00006100"/>
    </source>
</evidence>
<keyword evidence="8 9" id="KW-0143">Chaperone</keyword>
<dbReference type="InterPro" id="IPR034505">
    <property type="entry name" value="Coproporphyrinogen-III_oxidase"/>
</dbReference>
<dbReference type="EMBL" id="JACJLA010000001">
    <property type="protein sequence ID" value="MBM6911720.1"/>
    <property type="molecule type" value="Genomic_DNA"/>
</dbReference>
<keyword evidence="9" id="KW-0004">4Fe-4S</keyword>
<keyword evidence="9" id="KW-0963">Cytoplasm</keyword>
<dbReference type="SFLD" id="SFLDF00288">
    <property type="entry name" value="HemN-like__clustered_with_nucl"/>
    <property type="match status" value="1"/>
</dbReference>
<feature type="domain" description="Radical SAM core" evidence="10">
    <location>
        <begin position="9"/>
        <end position="248"/>
    </location>
</feature>
<evidence type="ECO:0000259" key="10">
    <source>
        <dbReference type="PROSITE" id="PS51918"/>
    </source>
</evidence>
<dbReference type="SFLD" id="SFLDG01065">
    <property type="entry name" value="anaerobic_coproporphyrinogen-I"/>
    <property type="match status" value="1"/>
</dbReference>
<dbReference type="PANTHER" id="PTHR13932:SF5">
    <property type="entry name" value="RADICAL S-ADENOSYL METHIONINE DOMAIN-CONTAINING PROTEIN 1, MITOCHONDRIAL"/>
    <property type="match status" value="1"/>
</dbReference>
<evidence type="ECO:0000256" key="4">
    <source>
        <dbReference type="ARBA" id="ARBA00022691"/>
    </source>
</evidence>
<dbReference type="InterPro" id="IPR007197">
    <property type="entry name" value="rSAM"/>
</dbReference>
<keyword evidence="5 9" id="KW-0479">Metal-binding</keyword>
<evidence type="ECO:0000256" key="2">
    <source>
        <dbReference type="ARBA" id="ARBA00017228"/>
    </source>
</evidence>
<dbReference type="RefSeq" id="WP_205087072.1">
    <property type="nucleotide sequence ID" value="NZ_JACJLA010000001.1"/>
</dbReference>
<dbReference type="Pfam" id="PF04055">
    <property type="entry name" value="Radical_SAM"/>
    <property type="match status" value="1"/>
</dbReference>
<proteinExistence type="inferred from homology"/>
<dbReference type="InterPro" id="IPR006638">
    <property type="entry name" value="Elp3/MiaA/NifB-like_rSAM"/>
</dbReference>
<dbReference type="PANTHER" id="PTHR13932">
    <property type="entry name" value="COPROPORPHYRINIGEN III OXIDASE"/>
    <property type="match status" value="1"/>
</dbReference>
<reference evidence="11 12" key="1">
    <citation type="journal article" date="2021" name="Sci. Rep.">
        <title>The distribution of antibiotic resistance genes in chicken gut microbiota commensals.</title>
        <authorList>
            <person name="Juricova H."/>
            <person name="Matiasovicova J."/>
            <person name="Kubasova T."/>
            <person name="Cejkova D."/>
            <person name="Rychlik I."/>
        </authorList>
    </citation>
    <scope>NUCLEOTIDE SEQUENCE [LARGE SCALE GENOMIC DNA]</scope>
    <source>
        <strain evidence="11 12">An537</strain>
    </source>
</reference>
<evidence type="ECO:0000256" key="3">
    <source>
        <dbReference type="ARBA" id="ARBA00022617"/>
    </source>
</evidence>
<dbReference type="InterPro" id="IPR013785">
    <property type="entry name" value="Aldolase_TIM"/>
</dbReference>
<accession>A0ABS2GD37</accession>
<dbReference type="SFLD" id="SFLDG01082">
    <property type="entry name" value="B12-binding_domain_containing"/>
    <property type="match status" value="1"/>
</dbReference>
<protein>
    <recommendedName>
        <fullName evidence="2 9">Heme chaperone HemW</fullName>
    </recommendedName>
</protein>
<evidence type="ECO:0000256" key="9">
    <source>
        <dbReference type="RuleBase" id="RU364116"/>
    </source>
</evidence>
<gene>
    <name evidence="11" type="primary">hemW</name>
    <name evidence="11" type="ORF">H6A01_00070</name>
</gene>
<keyword evidence="4 9" id="KW-0949">S-adenosyl-L-methionine</keyword>
<dbReference type="Proteomes" id="UP000707138">
    <property type="component" value="Unassembled WGS sequence"/>
</dbReference>
<dbReference type="Gene3D" id="3.20.20.70">
    <property type="entry name" value="Aldolase class I"/>
    <property type="match status" value="1"/>
</dbReference>
<comment type="caution">
    <text evidence="11">The sequence shown here is derived from an EMBL/GenBank/DDBJ whole genome shotgun (WGS) entry which is preliminary data.</text>
</comment>
<sequence length="391" mass="44693">MDTPCVTTDSTGRDMGIYLHIPFCRHKCAYCDFAAYEGLQAYYDAYVEALCHEIELWVEQYPECKKIPVDTIYFGGGTPTQLSLEQLGKILSAVSQYFTWKPNVEATIEANPGELSFAYVKGLRELGYNRISYGVQCFDDALLQLLRRGHTAEEAHRAVHEAVEAGFTNSNIDLIYGLPGQSVEDIRRQVRTAVALPITHISIYGLQLEPGTNLHAQVEQGRICLPDEDAAESMYDCMLDTLAEAGFERYEISNFTNCGAYSRHNLRYWQYKDYLGFGAGAHSFYKGVRRENEGYVVPYVNRLRNHRLPLIEEVVIDEARAMGDFCFLALRTKWGLCATTFEETFHRSLEDTYGEILERLTRQQLLEQREDSWHLTRLGAKYGNHVFAEFI</sequence>